<dbReference type="EMBL" id="MU394357">
    <property type="protein sequence ID" value="KAI6083120.1"/>
    <property type="molecule type" value="Genomic_DNA"/>
</dbReference>
<accession>A0ACC0CS43</accession>
<protein>
    <submittedName>
        <fullName evidence="1">MmgE/PrpD family-domain-containing protein</fullName>
    </submittedName>
</protein>
<sequence length="462" mass="51059">MCEPKYDDTLKYIIRYVYNLKHWYWYSPHVYKRARLALLDSMGCAIETLAQSLDMRTLIGPVVPGTTIPNGFRLPGTTFVLDPVKGAFDLGTLICYLGHNGDYPSAEWGRASDSLGAIVAVADWLSRCYAADNTIGRPITLQDVLTAQIQACEIQRALQADNNLNKRGLDHAILSKIASTAAIARLMRLGEEQALNLLHYAWQEEHPLQTDRRAPYAGPMKGWAAGNACSRAVHLCFLAMTSRPGMPSVVTAPVLAVPEWGFGGVLADLMESEIFIRPAAEAALEIAARLEFNEREVGDIKQMTITTQYTAKDIMSKTGPLRNRTDRDQCVQYIIAVSLIKGTPIHDEDFADDSPWASDPRVDALREKIVIVEDEQVTRASPIVVELKDGAELSGFEVGFSVGRPKHSETVDFVEKKFKANMSKGGFESVTVDTIMRLAQTNGLAIHHFIDLFAKEVPYIGS</sequence>
<comment type="caution">
    <text evidence="1">The sequence shown here is derived from an EMBL/GenBank/DDBJ whole genome shotgun (WGS) entry which is preliminary data.</text>
</comment>
<proteinExistence type="predicted"/>
<evidence type="ECO:0000313" key="1">
    <source>
        <dbReference type="EMBL" id="KAI6083120.1"/>
    </source>
</evidence>
<gene>
    <name evidence="1" type="ORF">F4821DRAFT_196843</name>
</gene>
<evidence type="ECO:0000313" key="2">
    <source>
        <dbReference type="Proteomes" id="UP001497680"/>
    </source>
</evidence>
<reference evidence="1 2" key="1">
    <citation type="journal article" date="2022" name="New Phytol.">
        <title>Ecological generalism drives hyperdiversity of secondary metabolite gene clusters in xylarialean endophytes.</title>
        <authorList>
            <person name="Franco M.E.E."/>
            <person name="Wisecaver J.H."/>
            <person name="Arnold A.E."/>
            <person name="Ju Y.M."/>
            <person name="Slot J.C."/>
            <person name="Ahrendt S."/>
            <person name="Moore L.P."/>
            <person name="Eastman K.E."/>
            <person name="Scott K."/>
            <person name="Konkel Z."/>
            <person name="Mondo S.J."/>
            <person name="Kuo A."/>
            <person name="Hayes R.D."/>
            <person name="Haridas S."/>
            <person name="Andreopoulos B."/>
            <person name="Riley R."/>
            <person name="LaButti K."/>
            <person name="Pangilinan J."/>
            <person name="Lipzen A."/>
            <person name="Amirebrahimi M."/>
            <person name="Yan J."/>
            <person name="Adam C."/>
            <person name="Keymanesh K."/>
            <person name="Ng V."/>
            <person name="Louie K."/>
            <person name="Northen T."/>
            <person name="Drula E."/>
            <person name="Henrissat B."/>
            <person name="Hsieh H.M."/>
            <person name="Youens-Clark K."/>
            <person name="Lutzoni F."/>
            <person name="Miadlikowska J."/>
            <person name="Eastwood D.C."/>
            <person name="Hamelin R.C."/>
            <person name="Grigoriev I.V."/>
            <person name="U'Ren J.M."/>
        </authorList>
    </citation>
    <scope>NUCLEOTIDE SEQUENCE [LARGE SCALE GENOMIC DNA]</scope>
    <source>
        <strain evidence="1 2">ER1909</strain>
    </source>
</reference>
<organism evidence="1 2">
    <name type="scientific">Hypoxylon rubiginosum</name>
    <dbReference type="NCBI Taxonomy" id="110542"/>
    <lineage>
        <taxon>Eukaryota</taxon>
        <taxon>Fungi</taxon>
        <taxon>Dikarya</taxon>
        <taxon>Ascomycota</taxon>
        <taxon>Pezizomycotina</taxon>
        <taxon>Sordariomycetes</taxon>
        <taxon>Xylariomycetidae</taxon>
        <taxon>Xylariales</taxon>
        <taxon>Hypoxylaceae</taxon>
        <taxon>Hypoxylon</taxon>
    </lineage>
</organism>
<name>A0ACC0CS43_9PEZI</name>
<keyword evidence="2" id="KW-1185">Reference proteome</keyword>
<dbReference type="Proteomes" id="UP001497680">
    <property type="component" value="Unassembled WGS sequence"/>
</dbReference>